<name>A0A1Y1HRC2_KLENI</name>
<dbReference type="EMBL" id="DF236973">
    <property type="protein sequence ID" value="GAQ79117.1"/>
    <property type="molecule type" value="Genomic_DNA"/>
</dbReference>
<dbReference type="AlphaFoldDB" id="A0A1Y1HRC2"/>
<feature type="transmembrane region" description="Helical" evidence="1">
    <location>
        <begin position="199"/>
        <end position="217"/>
    </location>
</feature>
<keyword evidence="1" id="KW-0472">Membrane</keyword>
<keyword evidence="1" id="KW-0812">Transmembrane</keyword>
<reference evidence="2 3" key="1">
    <citation type="journal article" date="2014" name="Nat. Commun.">
        <title>Klebsormidium flaccidum genome reveals primary factors for plant terrestrial adaptation.</title>
        <authorList>
            <person name="Hori K."/>
            <person name="Maruyama F."/>
            <person name="Fujisawa T."/>
            <person name="Togashi T."/>
            <person name="Yamamoto N."/>
            <person name="Seo M."/>
            <person name="Sato S."/>
            <person name="Yamada T."/>
            <person name="Mori H."/>
            <person name="Tajima N."/>
            <person name="Moriyama T."/>
            <person name="Ikeuchi M."/>
            <person name="Watanabe M."/>
            <person name="Wada H."/>
            <person name="Kobayashi K."/>
            <person name="Saito M."/>
            <person name="Masuda T."/>
            <person name="Sasaki-Sekimoto Y."/>
            <person name="Mashiguchi K."/>
            <person name="Awai K."/>
            <person name="Shimojima M."/>
            <person name="Masuda S."/>
            <person name="Iwai M."/>
            <person name="Nobusawa T."/>
            <person name="Narise T."/>
            <person name="Kondo S."/>
            <person name="Saito H."/>
            <person name="Sato R."/>
            <person name="Murakawa M."/>
            <person name="Ihara Y."/>
            <person name="Oshima-Yamada Y."/>
            <person name="Ohtaka K."/>
            <person name="Satoh M."/>
            <person name="Sonobe K."/>
            <person name="Ishii M."/>
            <person name="Ohtani R."/>
            <person name="Kanamori-Sato M."/>
            <person name="Honoki R."/>
            <person name="Miyazaki D."/>
            <person name="Mochizuki H."/>
            <person name="Umetsu J."/>
            <person name="Higashi K."/>
            <person name="Shibata D."/>
            <person name="Kamiya Y."/>
            <person name="Sato N."/>
            <person name="Nakamura Y."/>
            <person name="Tabata S."/>
            <person name="Ida S."/>
            <person name="Kurokawa K."/>
            <person name="Ohta H."/>
        </authorList>
    </citation>
    <scope>NUCLEOTIDE SEQUENCE [LARGE SCALE GENOMIC DNA]</scope>
    <source>
        <strain evidence="2 3">NIES-2285</strain>
    </source>
</reference>
<evidence type="ECO:0000313" key="2">
    <source>
        <dbReference type="EMBL" id="GAQ79117.1"/>
    </source>
</evidence>
<sequence length="241" mass="26696">MRSSYEAVDELDFVPMDRFQVKFWKLRQSELEPYALQYSPLKAKYGDLSDPLYFDFISFSQYAAISNEMREGQQVFQEKLGAGGLVKTVRRNPELRDNASLPSAFKESVAKKIYTGLVEGFEEVQFGGPVPCEAGAPADCVVNGVKQILSIFVKAGYALKATVSDVDQLGDGSRRIQVRVEGPANLWSVRSLASRRASVYNEFLALAVLGFLLASGVPSTFASKYSDTSIDYDFDCSTKRT</sequence>
<dbReference type="OrthoDB" id="44749at2759"/>
<dbReference type="OMA" id="GPANLWG"/>
<proteinExistence type="predicted"/>
<organism evidence="2 3">
    <name type="scientific">Klebsormidium nitens</name>
    <name type="common">Green alga</name>
    <name type="synonym">Ulothrix nitens</name>
    <dbReference type="NCBI Taxonomy" id="105231"/>
    <lineage>
        <taxon>Eukaryota</taxon>
        <taxon>Viridiplantae</taxon>
        <taxon>Streptophyta</taxon>
        <taxon>Klebsormidiophyceae</taxon>
        <taxon>Klebsormidiales</taxon>
        <taxon>Klebsormidiaceae</taxon>
        <taxon>Klebsormidium</taxon>
    </lineage>
</organism>
<dbReference type="Proteomes" id="UP000054558">
    <property type="component" value="Unassembled WGS sequence"/>
</dbReference>
<accession>A0A1Y1HRC2</accession>
<keyword evidence="1" id="KW-1133">Transmembrane helix</keyword>
<evidence type="ECO:0000313" key="3">
    <source>
        <dbReference type="Proteomes" id="UP000054558"/>
    </source>
</evidence>
<gene>
    <name evidence="2" type="ORF">KFL_000240490</name>
</gene>
<protein>
    <submittedName>
        <fullName evidence="2">Uncharacterized protein</fullName>
    </submittedName>
</protein>
<evidence type="ECO:0000256" key="1">
    <source>
        <dbReference type="SAM" id="Phobius"/>
    </source>
</evidence>
<dbReference type="STRING" id="105231.A0A1Y1HRC2"/>
<keyword evidence="3" id="KW-1185">Reference proteome</keyword>